<accession>G0TW86</accession>
<reference evidence="1" key="1">
    <citation type="journal article" date="2012" name="Proc. Natl. Acad. Sci. U.S.A.">
        <title>Antigenic diversity is generated by distinct evolutionary mechanisms in African trypanosome species.</title>
        <authorList>
            <person name="Jackson A.P."/>
            <person name="Berry A."/>
            <person name="Aslett M."/>
            <person name="Allison H.C."/>
            <person name="Burton P."/>
            <person name="Vavrova-Anderson J."/>
            <person name="Brown R."/>
            <person name="Browne H."/>
            <person name="Corton N."/>
            <person name="Hauser H."/>
            <person name="Gamble J."/>
            <person name="Gilderthorp R."/>
            <person name="Marcello L."/>
            <person name="McQuillan J."/>
            <person name="Otto T.D."/>
            <person name="Quail M.A."/>
            <person name="Sanders M.J."/>
            <person name="van Tonder A."/>
            <person name="Ginger M.L."/>
            <person name="Field M.C."/>
            <person name="Barry J.D."/>
            <person name="Hertz-Fowler C."/>
            <person name="Berriman M."/>
        </authorList>
    </citation>
    <scope>NUCLEOTIDE SEQUENCE</scope>
    <source>
        <strain evidence="1">Y486</strain>
    </source>
</reference>
<evidence type="ECO:0000313" key="1">
    <source>
        <dbReference type="EMBL" id="CCC48224.1"/>
    </source>
</evidence>
<protein>
    <submittedName>
        <fullName evidence="1">Uncharacterized protein</fullName>
    </submittedName>
</protein>
<dbReference type="EMBL" id="HE573022">
    <property type="protein sequence ID" value="CCC48224.1"/>
    <property type="molecule type" value="Genomic_DNA"/>
</dbReference>
<dbReference type="VEuPathDB" id="TriTrypDB:TvY486_0600150"/>
<gene>
    <name evidence="1" type="ORF">TVY486_0600150</name>
</gene>
<name>G0TW86_TRYVY</name>
<organism evidence="1">
    <name type="scientific">Trypanosoma vivax (strain Y486)</name>
    <dbReference type="NCBI Taxonomy" id="1055687"/>
    <lineage>
        <taxon>Eukaryota</taxon>
        <taxon>Discoba</taxon>
        <taxon>Euglenozoa</taxon>
        <taxon>Kinetoplastea</taxon>
        <taxon>Metakinetoplastina</taxon>
        <taxon>Trypanosomatida</taxon>
        <taxon>Trypanosomatidae</taxon>
        <taxon>Trypanosoma</taxon>
        <taxon>Duttonella</taxon>
    </lineage>
</organism>
<proteinExistence type="predicted"/>
<sequence>MLTLRRIIPPSVAHILCPFYTTDETFLLAAVGSSLHVLRTVWGDSEGDSGNGGHVEGGGVCCSFVAVGDELNLGAVPIAVFACAYQCLWLAHDVLHHQNTWIILCRTSLHAGPLGICTMMDRKSLFACNINGTIVHCVVERGRRHTISIKLPSDPHQSSGIEHEKWLFNECTHVEHQGGSAVPFKRDIIEQADEELLLHYTVEELAEMKQKQNKSCLAPVSGSPPVTVSIQSHDTVYNDLSIAPLSVGQTGRDQQIQRDFCAFVTSNSDSIHIFDNNLPFSETSMAGAFSSFGTPYLVTSLPGYLLVLSQEGKGHVLTLFSVSSAVLLEKRCAMRVALSTESPSAALVLVPPSSEGEGLKGTVLWLLLTNGLLACIPLDLLQSDSAHFTVMDAPHLGVGDCEDCSWPIARFAGLPDSFRASSFSSFGREPGGAFLPYGVTRCHALLSDVSDSYVVNLVEHRVAGALLSRGSMTSACGGQSRDIITAYSKGVIERLSPGAEALMRLRASFKGAEKLFPLPHMSQAWSQALVGKEESVSGCSTPFYILVSTVCSSSVLCGTMWSLRHASEDVGLVLDESTLAVCSLPFPVPVPIEDGRRADVLTPASQPFFAQCTPTRINVMGKHTQLLAVAPELGCVSHACFCDHKWVALANGRRFAVARITGKGGVQVVLSECLSNEVSHITAWQSGVKMTPSNLSGHSSVVENSGDRDDWCIANCLWSREVVIWRVNREGVTAWKNCKLLLTAVVLLSFPLSTGIIRRKREQDSTNKCEGVGLVLVDKTAVALICGVDNTVCLSTLKDIDGGLYRMDQCTSIISCNTNNLTTPNSDSDHSAIPRFRFASLCGGALELLAVAQTGVIEEQLSVALASHTGGVTVWEDELNGDTSAIAGKVSSVPHCALAFYFPSVSFYVMVFSDGAHITLWALPEIPLQPAPPASLLSAPAALPQFRPKGVFPQPRKVPLLGPVVYQVTHSLKLPSVCLHSHSLARVIYLPLINTIVAMTDRNGDASLITTIDAESFHVMDALTLRVGEVAMCMEPLEPTGVGREDLVVIGTAVPESSSLDIAADQVNKAMAGRLVVVHARPLRISTYISVGSDTLQPGVAGNEGSAKCQSLCGASGIVDISVQRQDDNYLIAAACLDRVLVFRLSGFTLSLICAAETRAACTTVGLSYPFVSCGLHACGTQYMELLQEERIGCRRNKTRLGESTVDCAISSHLRSTHNLLVYEPRVTYSLKQCALEPAPLVSVSAQSVCADGFVRVDTERNVVVVSFRGPPANVVDATSLPVAEPIVGVEGGYCSAVVRCTRLPSCAQGVSVWRQPGYVHRSQSRSFVSWSDCSTALRAVGPALLFPCADGSLYCAREVPHAFTGSLCRFEQRVGELFDTSLSLSQSRTAYRGGGTGLHRTYHSVSHEASCAVHTTTRLLLKQRFVFVDVLLEFFLTLRLAGQPDVVVTEHELRMAEKKKVLLYERLLHVWDEYAGELNDLSMEELLYLW</sequence>